<comment type="caution">
    <text evidence="2">The sequence shown here is derived from an EMBL/GenBank/DDBJ whole genome shotgun (WGS) entry which is preliminary data.</text>
</comment>
<keyword evidence="1" id="KW-0472">Membrane</keyword>
<reference evidence="2 3" key="1">
    <citation type="submission" date="2020-08" db="EMBL/GenBank/DDBJ databases">
        <title>Genomic Encyclopedia of Type Strains, Phase IV (KMG-IV): sequencing the most valuable type-strain genomes for metagenomic binning, comparative biology and taxonomic classification.</title>
        <authorList>
            <person name="Goeker M."/>
        </authorList>
    </citation>
    <scope>NUCLEOTIDE SEQUENCE [LARGE SCALE GENOMIC DNA]</scope>
    <source>
        <strain evidence="2 3">DSM 19979</strain>
    </source>
</reference>
<feature type="transmembrane region" description="Helical" evidence="1">
    <location>
        <begin position="99"/>
        <end position="120"/>
    </location>
</feature>
<keyword evidence="3" id="KW-1185">Reference proteome</keyword>
<protein>
    <submittedName>
        <fullName evidence="2">Rod shape-determining protein MreD</fullName>
    </submittedName>
</protein>
<proteinExistence type="predicted"/>
<evidence type="ECO:0000313" key="3">
    <source>
        <dbReference type="Proteomes" id="UP000553193"/>
    </source>
</evidence>
<keyword evidence="1" id="KW-0812">Transmembrane</keyword>
<dbReference type="RefSeq" id="WP_242535110.1">
    <property type="nucleotide sequence ID" value="NZ_JACIDJ010000005.1"/>
</dbReference>
<gene>
    <name evidence="2" type="ORF">GGQ83_002882</name>
</gene>
<name>A0A840AG26_9PROT</name>
<feature type="transmembrane region" description="Helical" evidence="1">
    <location>
        <begin position="57"/>
        <end position="87"/>
    </location>
</feature>
<organism evidence="2 3">
    <name type="scientific">Roseococcus suduntuyensis</name>
    <dbReference type="NCBI Taxonomy" id="455361"/>
    <lineage>
        <taxon>Bacteria</taxon>
        <taxon>Pseudomonadati</taxon>
        <taxon>Pseudomonadota</taxon>
        <taxon>Alphaproteobacteria</taxon>
        <taxon>Acetobacterales</taxon>
        <taxon>Roseomonadaceae</taxon>
        <taxon>Roseococcus</taxon>
    </lineage>
</organism>
<evidence type="ECO:0000256" key="1">
    <source>
        <dbReference type="SAM" id="Phobius"/>
    </source>
</evidence>
<evidence type="ECO:0000313" key="2">
    <source>
        <dbReference type="EMBL" id="MBB3899430.1"/>
    </source>
</evidence>
<dbReference type="EMBL" id="JACIDJ010000005">
    <property type="protein sequence ID" value="MBB3899430.1"/>
    <property type="molecule type" value="Genomic_DNA"/>
</dbReference>
<dbReference type="AlphaFoldDB" id="A0A840AG26"/>
<keyword evidence="1" id="KW-1133">Transmembrane helix</keyword>
<dbReference type="Proteomes" id="UP000553193">
    <property type="component" value="Unassembled WGS sequence"/>
</dbReference>
<accession>A0A840AG26</accession>
<sequence length="167" mass="17790">MRQLDSGARAVFPAAFTVFLLVMAAVPVGVPGLVVAVAVPSVFFWTVFRPGAMPPPIVFALGLLQDLLGFTPLGSGGLILLLVHGVALRGRTWLARASFLWGWLAFCAVAAGAMLLGWLFQALLGWQRPPFVPGLALFGIMAGGYPALAFVLSRMHMAMQRAEDALR</sequence>
<feature type="transmembrane region" description="Helical" evidence="1">
    <location>
        <begin position="12"/>
        <end position="45"/>
    </location>
</feature>
<feature type="transmembrane region" description="Helical" evidence="1">
    <location>
        <begin position="132"/>
        <end position="152"/>
    </location>
</feature>